<dbReference type="SUPFAM" id="SSF50630">
    <property type="entry name" value="Acid proteases"/>
    <property type="match status" value="1"/>
</dbReference>
<gene>
    <name evidence="5" type="ORF">GXP69_13675</name>
</gene>
<protein>
    <submittedName>
        <fullName evidence="5">PDZ domain-containing protein</fullName>
    </submittedName>
</protein>
<dbReference type="InterPro" id="IPR041489">
    <property type="entry name" value="PDZ_6"/>
</dbReference>
<keyword evidence="2" id="KW-0732">Signal</keyword>
<dbReference type="InterPro" id="IPR036034">
    <property type="entry name" value="PDZ_sf"/>
</dbReference>
<organism evidence="5 6">
    <name type="scientific">Pontibacter burrus</name>
    <dbReference type="NCBI Taxonomy" id="2704466"/>
    <lineage>
        <taxon>Bacteria</taxon>
        <taxon>Pseudomonadati</taxon>
        <taxon>Bacteroidota</taxon>
        <taxon>Cytophagia</taxon>
        <taxon>Cytophagales</taxon>
        <taxon>Hymenobacteraceae</taxon>
        <taxon>Pontibacter</taxon>
    </lineage>
</organism>
<dbReference type="SMART" id="SM00228">
    <property type="entry name" value="PDZ"/>
    <property type="match status" value="1"/>
</dbReference>
<evidence type="ECO:0000313" key="6">
    <source>
        <dbReference type="Proteomes" id="UP000474777"/>
    </source>
</evidence>
<feature type="domain" description="PDZ" evidence="3">
    <location>
        <begin position="331"/>
        <end position="401"/>
    </location>
</feature>
<dbReference type="Gene3D" id="2.30.42.10">
    <property type="match status" value="1"/>
</dbReference>
<evidence type="ECO:0000259" key="3">
    <source>
        <dbReference type="PROSITE" id="PS50106"/>
    </source>
</evidence>
<keyword evidence="6" id="KW-1185">Reference proteome</keyword>
<dbReference type="Gene3D" id="2.40.70.10">
    <property type="entry name" value="Acid Proteases"/>
    <property type="match status" value="2"/>
</dbReference>
<dbReference type="EMBL" id="JAAGWD010000006">
    <property type="protein sequence ID" value="NEM98749.1"/>
    <property type="molecule type" value="Genomic_DNA"/>
</dbReference>
<comment type="caution">
    <text evidence="5">The sequence shown here is derived from an EMBL/GenBank/DDBJ whole genome shotgun (WGS) entry which is preliminary data.</text>
</comment>
<reference evidence="5 6" key="1">
    <citation type="submission" date="2020-02" db="EMBL/GenBank/DDBJ databases">
        <authorList>
            <person name="Kim M.K."/>
        </authorList>
    </citation>
    <scope>NUCLEOTIDE SEQUENCE [LARGE SCALE GENOMIC DNA]</scope>
    <source>
        <strain evidence="5 6">BT327</strain>
    </source>
</reference>
<evidence type="ECO:0000256" key="1">
    <source>
        <dbReference type="ARBA" id="ARBA00022801"/>
    </source>
</evidence>
<evidence type="ECO:0000259" key="4">
    <source>
        <dbReference type="PROSITE" id="PS50175"/>
    </source>
</evidence>
<dbReference type="InterPro" id="IPR001995">
    <property type="entry name" value="Peptidase_A2_cat"/>
</dbReference>
<dbReference type="GO" id="GO:0004190">
    <property type="term" value="F:aspartic-type endopeptidase activity"/>
    <property type="evidence" value="ECO:0007669"/>
    <property type="project" value="InterPro"/>
</dbReference>
<dbReference type="PROSITE" id="PS50106">
    <property type="entry name" value="PDZ"/>
    <property type="match status" value="1"/>
</dbReference>
<name>A0A6B3LPQ1_9BACT</name>
<dbReference type="Pfam" id="PF17820">
    <property type="entry name" value="PDZ_6"/>
    <property type="match status" value="1"/>
</dbReference>
<proteinExistence type="predicted"/>
<dbReference type="GO" id="GO:0006508">
    <property type="term" value="P:proteolysis"/>
    <property type="evidence" value="ECO:0007669"/>
    <property type="project" value="InterPro"/>
</dbReference>
<keyword evidence="1" id="KW-0378">Hydrolase</keyword>
<evidence type="ECO:0000256" key="2">
    <source>
        <dbReference type="SAM" id="SignalP"/>
    </source>
</evidence>
<sequence>MTKAFLLLLLCLFGCIKMLPAQGKSVSPDTAYFTTKANKVKIPFKLVHNLIVIPVSINDSKPLNFILDSGVNSTLITHLEYSDSLNLNNSSKITVRGLGQGYEIEAIVSDSNYMHLPGIKGEGQEVFVLMEDVFNLSTRMGMPIHGIIGYDIFKNFIVKINYSASMLTLYRPDTRIKVNKKSEQYELQIEDCKAYLYANVRQYNGDSLQVKLVVDTGASHSLSLYLPTNEKLKLPPKVMEAYLGRGLSGDVHGKIGRLNSMQLGKYEFVDLPASYPDEEAIKLAMNVANRNGNLGSDILKRFTVIFDYPNNKLYLMPNRRYKMPFTYNIAGFELSTPMPGLNVFVIANVAKNSAAYEAGIQSGDQLVSINGVDCRDLELKKVLDLLDGRPGQQLRLILRRNLEEPYRVTLTLANRI</sequence>
<accession>A0A6B3LPQ1</accession>
<dbReference type="InterPro" id="IPR021109">
    <property type="entry name" value="Peptidase_aspartic_dom_sf"/>
</dbReference>
<dbReference type="Pfam" id="PF13650">
    <property type="entry name" value="Asp_protease_2"/>
    <property type="match status" value="2"/>
</dbReference>
<dbReference type="SUPFAM" id="SSF50156">
    <property type="entry name" value="PDZ domain-like"/>
    <property type="match status" value="1"/>
</dbReference>
<dbReference type="InterPro" id="IPR001478">
    <property type="entry name" value="PDZ"/>
</dbReference>
<dbReference type="PROSITE" id="PS50175">
    <property type="entry name" value="ASP_PROT_RETROV"/>
    <property type="match status" value="1"/>
</dbReference>
<feature type="domain" description="Peptidase A2" evidence="4">
    <location>
        <begin position="63"/>
        <end position="99"/>
    </location>
</feature>
<dbReference type="AlphaFoldDB" id="A0A6B3LPQ1"/>
<dbReference type="Proteomes" id="UP000474777">
    <property type="component" value="Unassembled WGS sequence"/>
</dbReference>
<dbReference type="RefSeq" id="WP_163915651.1">
    <property type="nucleotide sequence ID" value="NZ_JAAGWD010000006.1"/>
</dbReference>
<evidence type="ECO:0000313" key="5">
    <source>
        <dbReference type="EMBL" id="NEM98749.1"/>
    </source>
</evidence>
<feature type="signal peptide" evidence="2">
    <location>
        <begin position="1"/>
        <end position="23"/>
    </location>
</feature>
<feature type="chain" id="PRO_5025542780" evidence="2">
    <location>
        <begin position="24"/>
        <end position="416"/>
    </location>
</feature>